<dbReference type="EMBL" id="JAADJF010000244">
    <property type="protein sequence ID" value="KAF4431423.1"/>
    <property type="molecule type" value="Genomic_DNA"/>
</dbReference>
<sequence>MFLTEKGWRRSTECYLEVLTDISNVITSPIILPPPRSWGVSSFELAALEKFYREVLQIGDGSLDAVLKEFDKMPNFHHSKQLCEVLGKTWRKLAVNDLKRLRAYFKGNECIILSEDDKKRYSLDECVWAPKLKYPENLYDHFPDLDLFFTWIMEVPETDIGRVSDELVNFASLKPNIGESKEEPAIRLLVALSQDVEKYGRYLNKEKLLESEIFPLVGDGCLPKMCSASANFYIMDREDYQTKFRHKLPVLDIDHTTFWLLQPFFV</sequence>
<protein>
    <submittedName>
        <fullName evidence="1">Uncharacterized protein</fullName>
    </submittedName>
</protein>
<dbReference type="OrthoDB" id="1262810at2759"/>
<dbReference type="Proteomes" id="UP000536711">
    <property type="component" value="Unassembled WGS sequence"/>
</dbReference>
<comment type="caution">
    <text evidence="1">The sequence shown here is derived from an EMBL/GenBank/DDBJ whole genome shotgun (WGS) entry which is preliminary data.</text>
</comment>
<evidence type="ECO:0000313" key="1">
    <source>
        <dbReference type="EMBL" id="KAF4431423.1"/>
    </source>
</evidence>
<dbReference type="AlphaFoldDB" id="A0A8H4JJ03"/>
<evidence type="ECO:0000313" key="2">
    <source>
        <dbReference type="Proteomes" id="UP000536711"/>
    </source>
</evidence>
<reference evidence="1 2" key="1">
    <citation type="submission" date="2020-01" db="EMBL/GenBank/DDBJ databases">
        <title>Identification and distribution of gene clusters putatively required for synthesis of sphingolipid metabolism inhibitors in phylogenetically diverse species of the filamentous fungus Fusarium.</title>
        <authorList>
            <person name="Kim H.-S."/>
            <person name="Busman M."/>
            <person name="Brown D.W."/>
            <person name="Divon H."/>
            <person name="Uhlig S."/>
            <person name="Proctor R.H."/>
        </authorList>
    </citation>
    <scope>NUCLEOTIDE SEQUENCE [LARGE SCALE GENOMIC DNA]</scope>
    <source>
        <strain evidence="1 2">NRRL 13308</strain>
    </source>
</reference>
<organism evidence="1 2">
    <name type="scientific">Fusarium acutatum</name>
    <dbReference type="NCBI Taxonomy" id="78861"/>
    <lineage>
        <taxon>Eukaryota</taxon>
        <taxon>Fungi</taxon>
        <taxon>Dikarya</taxon>
        <taxon>Ascomycota</taxon>
        <taxon>Pezizomycotina</taxon>
        <taxon>Sordariomycetes</taxon>
        <taxon>Hypocreomycetidae</taxon>
        <taxon>Hypocreales</taxon>
        <taxon>Nectriaceae</taxon>
        <taxon>Fusarium</taxon>
        <taxon>Fusarium fujikuroi species complex</taxon>
    </lineage>
</organism>
<accession>A0A8H4JJ03</accession>
<name>A0A8H4JJ03_9HYPO</name>
<gene>
    <name evidence="1" type="ORF">FACUT_8674</name>
</gene>
<proteinExistence type="predicted"/>
<keyword evidence="2" id="KW-1185">Reference proteome</keyword>